<dbReference type="PANTHER" id="PTHR21011:SF1">
    <property type="entry name" value="SMALL RIBOSOMAL SUBUNIT PROTEIN BS6M"/>
    <property type="match status" value="1"/>
</dbReference>
<accession>Q4G374</accession>
<protein>
    <submittedName>
        <fullName evidence="2">Ribosomal protein S6</fullName>
    </submittedName>
</protein>
<reference evidence="2" key="1">
    <citation type="journal article" date="2005" name="DNA Res.">
        <title>The complete plastid genome sequence of the haptophyte Emiliania huxleyi: a comparison to other plastid genomes.</title>
        <authorList>
            <person name="Sanchez-Puerta M.V."/>
            <person name="Bachvaroff T.R."/>
            <person name="Delwiche C.F."/>
        </authorList>
    </citation>
    <scope>NUCLEOTIDE SEQUENCE</scope>
    <source>
        <strain evidence="2">CCMP 373</strain>
    </source>
</reference>
<dbReference type="GeneID" id="3562477"/>
<proteinExistence type="inferred from homology"/>
<dbReference type="SUPFAM" id="SSF54995">
    <property type="entry name" value="Ribosomal protein S6"/>
    <property type="match status" value="1"/>
</dbReference>
<dbReference type="InterPro" id="IPR020814">
    <property type="entry name" value="Ribosomal_S6_plastid/chlpt"/>
</dbReference>
<sequence>MQKELELYEILYLVDPGFNETELEKKTEFYRDFLTSRGSQVMVQNRGKRGLSYKIKGCETASYIQMIYVGNQKLRTSLDVALGRDVSILRHLTTKIPELPEVLY</sequence>
<dbReference type="Gene3D" id="3.30.70.60">
    <property type="match status" value="1"/>
</dbReference>
<evidence type="ECO:0000313" key="2">
    <source>
        <dbReference type="EMBL" id="AAX13892.1"/>
    </source>
</evidence>
<dbReference type="Pfam" id="PF01250">
    <property type="entry name" value="Ribosomal_S6"/>
    <property type="match status" value="1"/>
</dbReference>
<dbReference type="InterPro" id="IPR000529">
    <property type="entry name" value="Ribosomal_bS6"/>
</dbReference>
<comment type="similarity">
    <text evidence="1">Belongs to the bacterial ribosomal protein bS6 family.</text>
</comment>
<keyword evidence="2" id="KW-0150">Chloroplast</keyword>
<dbReference type="InterPro" id="IPR035980">
    <property type="entry name" value="Ribosomal_bS6_sf"/>
</dbReference>
<dbReference type="RefSeq" id="YP_277393.1">
    <property type="nucleotide sequence ID" value="NC_007288.1"/>
</dbReference>
<dbReference type="HAMAP" id="MF_00360">
    <property type="entry name" value="Ribosomal_bS6"/>
    <property type="match status" value="1"/>
</dbReference>
<name>Q4G374_EMIHU</name>
<dbReference type="AlphaFoldDB" id="Q4G374"/>
<dbReference type="EMBL" id="JN022705">
    <property type="protein sequence ID" value="AEI29552.1"/>
    <property type="molecule type" value="Genomic_DNA"/>
</dbReference>
<dbReference type="PANTHER" id="PTHR21011">
    <property type="entry name" value="MITOCHONDRIAL 28S RIBOSOMAL PROTEIN S6"/>
    <property type="match status" value="1"/>
</dbReference>
<keyword evidence="2" id="KW-0689">Ribosomal protein</keyword>
<dbReference type="GO" id="GO:0070181">
    <property type="term" value="F:small ribosomal subunit rRNA binding"/>
    <property type="evidence" value="ECO:0007669"/>
    <property type="project" value="TreeGrafter"/>
</dbReference>
<dbReference type="GO" id="GO:0005737">
    <property type="term" value="C:cytoplasm"/>
    <property type="evidence" value="ECO:0007669"/>
    <property type="project" value="UniProtKB-ARBA"/>
</dbReference>
<dbReference type="GO" id="GO:0006412">
    <property type="term" value="P:translation"/>
    <property type="evidence" value="ECO:0007669"/>
    <property type="project" value="InterPro"/>
</dbReference>
<reference evidence="3" key="2">
    <citation type="journal article" date="2012" name="J. Eukaryot. Microbiol.">
        <title>Twenty-Fold Difference in Evolutionary Rates between the Mitochondrial and Plastid Genomes of Species with Secondary Red Plastids.</title>
        <authorList>
            <person name="Smith D.R."/>
            <person name="Keeling P.J."/>
        </authorList>
    </citation>
    <scope>NUCLEOTIDE SEQUENCE</scope>
</reference>
<organism evidence="2">
    <name type="scientific">Emiliania huxleyi</name>
    <name type="common">Coccolithophore</name>
    <name type="synonym">Pontosphaera huxleyi</name>
    <dbReference type="NCBI Taxonomy" id="2903"/>
    <lineage>
        <taxon>Eukaryota</taxon>
        <taxon>Haptista</taxon>
        <taxon>Haptophyta</taxon>
        <taxon>Prymnesiophyceae</taxon>
        <taxon>Isochrysidales</taxon>
        <taxon>Noelaerhabdaceae</taxon>
        <taxon>Emiliania</taxon>
    </lineage>
</organism>
<dbReference type="GO" id="GO:0003735">
    <property type="term" value="F:structural constituent of ribosome"/>
    <property type="evidence" value="ECO:0007669"/>
    <property type="project" value="InterPro"/>
</dbReference>
<gene>
    <name evidence="2" type="primary">rps6</name>
</gene>
<dbReference type="InterPro" id="IPR014717">
    <property type="entry name" value="Transl_elong_EF1B/ribsomal_bS6"/>
</dbReference>
<keyword evidence="2" id="KW-0687">Ribonucleoprotein</keyword>
<dbReference type="EMBL" id="AY741371">
    <property type="protein sequence ID" value="AAX13892.1"/>
    <property type="molecule type" value="Genomic_DNA"/>
</dbReference>
<dbReference type="GO" id="GO:0005840">
    <property type="term" value="C:ribosome"/>
    <property type="evidence" value="ECO:0007669"/>
    <property type="project" value="UniProtKB-KW"/>
</dbReference>
<keyword evidence="3" id="KW-0934">Plastid</keyword>
<evidence type="ECO:0000313" key="3">
    <source>
        <dbReference type="EMBL" id="AEI29552.1"/>
    </source>
</evidence>
<geneLocation type="plastid" evidence="2"/>
<evidence type="ECO:0000256" key="1">
    <source>
        <dbReference type="ARBA" id="ARBA00009512"/>
    </source>
</evidence>